<evidence type="ECO:0000313" key="2">
    <source>
        <dbReference type="EMBL" id="GAA4186200.1"/>
    </source>
</evidence>
<protein>
    <recommendedName>
        <fullName evidence="4">WD40 repeat domain-containing protein</fullName>
    </recommendedName>
</protein>
<evidence type="ECO:0000313" key="3">
    <source>
        <dbReference type="Proteomes" id="UP001501251"/>
    </source>
</evidence>
<dbReference type="Proteomes" id="UP001501251">
    <property type="component" value="Unassembled WGS sequence"/>
</dbReference>
<reference evidence="3" key="1">
    <citation type="journal article" date="2019" name="Int. J. Syst. Evol. Microbiol.">
        <title>The Global Catalogue of Microorganisms (GCM) 10K type strain sequencing project: providing services to taxonomists for standard genome sequencing and annotation.</title>
        <authorList>
            <consortium name="The Broad Institute Genomics Platform"/>
            <consortium name="The Broad Institute Genome Sequencing Center for Infectious Disease"/>
            <person name="Wu L."/>
            <person name="Ma J."/>
        </authorList>
    </citation>
    <scope>NUCLEOTIDE SEQUENCE [LARGE SCALE GENOMIC DNA]</scope>
    <source>
        <strain evidence="3">JCM 17388</strain>
    </source>
</reference>
<keyword evidence="1" id="KW-0732">Signal</keyword>
<organism evidence="2 3">
    <name type="scientific">Streptosporangium oxazolinicum</name>
    <dbReference type="NCBI Taxonomy" id="909287"/>
    <lineage>
        <taxon>Bacteria</taxon>
        <taxon>Bacillati</taxon>
        <taxon>Actinomycetota</taxon>
        <taxon>Actinomycetes</taxon>
        <taxon>Streptosporangiales</taxon>
        <taxon>Streptosporangiaceae</taxon>
        <taxon>Streptosporangium</taxon>
    </lineage>
</organism>
<accession>A0ABP8AMA7</accession>
<evidence type="ECO:0008006" key="4">
    <source>
        <dbReference type="Google" id="ProtNLM"/>
    </source>
</evidence>
<name>A0ABP8AMA7_9ACTN</name>
<feature type="chain" id="PRO_5046728011" description="WD40 repeat domain-containing protein" evidence="1">
    <location>
        <begin position="29"/>
        <end position="325"/>
    </location>
</feature>
<dbReference type="InterPro" id="IPR011044">
    <property type="entry name" value="Quino_amine_DH_bsu"/>
</dbReference>
<dbReference type="EMBL" id="BAABAQ010000002">
    <property type="protein sequence ID" value="GAA4186200.1"/>
    <property type="molecule type" value="Genomic_DNA"/>
</dbReference>
<gene>
    <name evidence="2" type="ORF">GCM10022252_17800</name>
</gene>
<proteinExistence type="predicted"/>
<keyword evidence="3" id="KW-1185">Reference proteome</keyword>
<dbReference type="SUPFAM" id="SSF50969">
    <property type="entry name" value="YVTN repeat-like/Quinoprotein amine dehydrogenase"/>
    <property type="match status" value="1"/>
</dbReference>
<feature type="signal peptide" evidence="1">
    <location>
        <begin position="1"/>
        <end position="28"/>
    </location>
</feature>
<sequence>MSVTPGIYRLLGCLVVLVSVIVPVPATAYAAEPAAAEPAAAPVDIVLPGTRVTVREDAKDALRVTSYSFGKMTYLRRGAGFTRQAAYQEITVAPKGAKALAVPTSYQSGYDSVVLLDLATSKGTGIRTVRKPLVAHYAHWNRNGGKAVLTVERKSGSAWVTSGFVIVDVVAKAAKTVTVANVDKAARFRWSSDGVDVVAEYAGGARFYGQDGAIRRTLAKTGRPAGGEDAFTPSGRGLMTWCPSSYTEHVCVWDRTSGKLAAKVPGIKPKALWGWWDEKHFIAVIPASGHYQVVLSTLKGKTTRVLAAFSADDWSNRLYLGYTRR</sequence>
<evidence type="ECO:0000256" key="1">
    <source>
        <dbReference type="SAM" id="SignalP"/>
    </source>
</evidence>
<comment type="caution">
    <text evidence="2">The sequence shown here is derived from an EMBL/GenBank/DDBJ whole genome shotgun (WGS) entry which is preliminary data.</text>
</comment>
<dbReference type="RefSeq" id="WP_344916845.1">
    <property type="nucleotide sequence ID" value="NZ_BAABAQ010000002.1"/>
</dbReference>